<keyword evidence="2" id="KW-0966">Cell projection</keyword>
<dbReference type="InterPro" id="IPR005186">
    <property type="entry name" value="FlaG"/>
</dbReference>
<sequence>MAINSITNAAANYSDMKTDIVVSKTLAESKVLPSTSTREGTEFKGIGTTAKDEQQTNDANAKRIKSLVEGANKQAGDGRRVCEYSYHEDIGRISIKVKDAVTNEVIKEIPSEDVIKMIEKLWESAGIMVDKKL</sequence>
<dbReference type="PANTHER" id="PTHR37166">
    <property type="entry name" value="PROTEIN FLAG"/>
    <property type="match status" value="1"/>
</dbReference>
<dbReference type="PANTHER" id="PTHR37166:SF1">
    <property type="entry name" value="PROTEIN FLAG"/>
    <property type="match status" value="1"/>
</dbReference>
<proteinExistence type="predicted"/>
<protein>
    <submittedName>
        <fullName evidence="2">Flagellar protein FlaG</fullName>
    </submittedName>
</protein>
<dbReference type="AlphaFoldDB" id="A0A1M7B5M1"/>
<dbReference type="InterPro" id="IPR035924">
    <property type="entry name" value="FlaG-like_sf"/>
</dbReference>
<dbReference type="SUPFAM" id="SSF160214">
    <property type="entry name" value="FlaG-like"/>
    <property type="match status" value="1"/>
</dbReference>
<evidence type="ECO:0000313" key="3">
    <source>
        <dbReference type="Proteomes" id="UP000184386"/>
    </source>
</evidence>
<organism evidence="2 3">
    <name type="scientific">Anaerocolumna jejuensis DSM 15929</name>
    <dbReference type="NCBI Taxonomy" id="1121322"/>
    <lineage>
        <taxon>Bacteria</taxon>
        <taxon>Bacillati</taxon>
        <taxon>Bacillota</taxon>
        <taxon>Clostridia</taxon>
        <taxon>Lachnospirales</taxon>
        <taxon>Lachnospiraceae</taxon>
        <taxon>Anaerocolumna</taxon>
    </lineage>
</organism>
<feature type="region of interest" description="Disordered" evidence="1">
    <location>
        <begin position="33"/>
        <end position="59"/>
    </location>
</feature>
<accession>A0A1M7B5M1</accession>
<name>A0A1M7B5M1_9FIRM</name>
<keyword evidence="2" id="KW-0282">Flagellum</keyword>
<dbReference type="STRING" id="1121322.SAMN02745136_05036"/>
<reference evidence="2 3" key="1">
    <citation type="submission" date="2016-11" db="EMBL/GenBank/DDBJ databases">
        <authorList>
            <person name="Jaros S."/>
            <person name="Januszkiewicz K."/>
            <person name="Wedrychowicz H."/>
        </authorList>
    </citation>
    <scope>NUCLEOTIDE SEQUENCE [LARGE SCALE GENOMIC DNA]</scope>
    <source>
        <strain evidence="2 3">DSM 15929</strain>
    </source>
</reference>
<dbReference type="EMBL" id="FRAC01000035">
    <property type="protein sequence ID" value="SHL50237.1"/>
    <property type="molecule type" value="Genomic_DNA"/>
</dbReference>
<evidence type="ECO:0000313" key="2">
    <source>
        <dbReference type="EMBL" id="SHL50237.1"/>
    </source>
</evidence>
<dbReference type="Pfam" id="PF03646">
    <property type="entry name" value="FlaG"/>
    <property type="match status" value="1"/>
</dbReference>
<keyword evidence="3" id="KW-1185">Reference proteome</keyword>
<evidence type="ECO:0000256" key="1">
    <source>
        <dbReference type="SAM" id="MobiDB-lite"/>
    </source>
</evidence>
<dbReference type="RefSeq" id="WP_073279951.1">
    <property type="nucleotide sequence ID" value="NZ_FRAC01000035.1"/>
</dbReference>
<keyword evidence="2" id="KW-0969">Cilium</keyword>
<dbReference type="Proteomes" id="UP000184386">
    <property type="component" value="Unassembled WGS sequence"/>
</dbReference>
<dbReference type="Gene3D" id="3.30.160.170">
    <property type="entry name" value="FlaG-like"/>
    <property type="match status" value="1"/>
</dbReference>
<gene>
    <name evidence="2" type="ORF">SAMN02745136_05036</name>
</gene>